<protein>
    <submittedName>
        <fullName evidence="2">Uncharacterized protein</fullName>
    </submittedName>
</protein>
<sequence length="90" mass="10638">MLALFFPDLEFGWFQGRPLGIALVVIGAIDLLEAVRPRKPKGFVEELRDKFGLGPRNRGRGREDDRDRELEREFDQEVEREGKYRDYRDL</sequence>
<feature type="compositionally biased region" description="Basic and acidic residues" evidence="1">
    <location>
        <begin position="60"/>
        <end position="90"/>
    </location>
</feature>
<proteinExistence type="predicted"/>
<evidence type="ECO:0000256" key="1">
    <source>
        <dbReference type="SAM" id="MobiDB-lite"/>
    </source>
</evidence>
<evidence type="ECO:0000313" key="2">
    <source>
        <dbReference type="EMBL" id="EGX56099.1"/>
    </source>
</evidence>
<dbReference type="EMBL" id="AGBF01000167">
    <property type="protein sequence ID" value="EGX56099.1"/>
    <property type="molecule type" value="Genomic_DNA"/>
</dbReference>
<name>G2GK78_9ACTN</name>
<reference evidence="2 3" key="1">
    <citation type="submission" date="2011-08" db="EMBL/GenBank/DDBJ databases">
        <authorList>
            <person name="Lin Y."/>
            <person name="Hao X."/>
            <person name="Johnstone L."/>
            <person name="Miller S.J."/>
            <person name="Wei G."/>
            <person name="Rensing C."/>
        </authorList>
    </citation>
    <scope>NUCLEOTIDE SEQUENCE [LARGE SCALE GENOMIC DNA]</scope>
    <source>
        <strain evidence="2 3">K42</strain>
    </source>
</reference>
<dbReference type="Proteomes" id="UP000004217">
    <property type="component" value="Unassembled WGS sequence"/>
</dbReference>
<dbReference type="AlphaFoldDB" id="G2GK78"/>
<evidence type="ECO:0000313" key="3">
    <source>
        <dbReference type="Proteomes" id="UP000004217"/>
    </source>
</evidence>
<accession>G2GK78</accession>
<feature type="region of interest" description="Disordered" evidence="1">
    <location>
        <begin position="53"/>
        <end position="90"/>
    </location>
</feature>
<organism evidence="2 3">
    <name type="scientific">Streptomyces zinciresistens K42</name>
    <dbReference type="NCBI Taxonomy" id="700597"/>
    <lineage>
        <taxon>Bacteria</taxon>
        <taxon>Bacillati</taxon>
        <taxon>Actinomycetota</taxon>
        <taxon>Actinomycetes</taxon>
        <taxon>Kitasatosporales</taxon>
        <taxon>Streptomycetaceae</taxon>
        <taxon>Streptomyces</taxon>
    </lineage>
</organism>
<comment type="caution">
    <text evidence="2">The sequence shown here is derived from an EMBL/GenBank/DDBJ whole genome shotgun (WGS) entry which is preliminary data.</text>
</comment>
<gene>
    <name evidence="2" type="ORF">SZN_29605</name>
</gene>
<keyword evidence="3" id="KW-1185">Reference proteome</keyword>